<dbReference type="InterPro" id="IPR002110">
    <property type="entry name" value="Ankyrin_rpt"/>
</dbReference>
<dbReference type="EMBL" id="LGTL01000007">
    <property type="protein sequence ID" value="KPA80843.1"/>
    <property type="molecule type" value="Genomic_DNA"/>
</dbReference>
<feature type="region of interest" description="Disordered" evidence="5">
    <location>
        <begin position="449"/>
        <end position="470"/>
    </location>
</feature>
<evidence type="ECO:0000256" key="4">
    <source>
        <dbReference type="SAM" id="Coils"/>
    </source>
</evidence>
<feature type="compositionally biased region" description="Gly residues" evidence="5">
    <location>
        <begin position="457"/>
        <end position="467"/>
    </location>
</feature>
<keyword evidence="4" id="KW-0175">Coiled coil</keyword>
<dbReference type="EMBL" id="LGTL01000007">
    <property type="protein sequence ID" value="KPA80842.1"/>
    <property type="molecule type" value="Genomic_DNA"/>
</dbReference>
<keyword evidence="1" id="KW-0677">Repeat</keyword>
<feature type="compositionally biased region" description="Low complexity" evidence="5">
    <location>
        <begin position="371"/>
        <end position="393"/>
    </location>
</feature>
<dbReference type="Gene3D" id="1.25.40.20">
    <property type="entry name" value="Ankyrin repeat-containing domain"/>
    <property type="match status" value="5"/>
</dbReference>
<dbReference type="InterPro" id="IPR051165">
    <property type="entry name" value="Multifunctional_ANK_Repeat"/>
</dbReference>
<evidence type="ECO:0000313" key="6">
    <source>
        <dbReference type="EMBL" id="KPA80843.1"/>
    </source>
</evidence>
<feature type="compositionally biased region" description="Basic and acidic residues" evidence="5">
    <location>
        <begin position="1442"/>
        <end position="1459"/>
    </location>
</feature>
<feature type="region of interest" description="Disordered" evidence="5">
    <location>
        <begin position="353"/>
        <end position="422"/>
    </location>
</feature>
<dbReference type="Proteomes" id="UP000037923">
    <property type="component" value="Unassembled WGS sequence"/>
</dbReference>
<dbReference type="SMART" id="SM00248">
    <property type="entry name" value="ANK"/>
    <property type="match status" value="13"/>
</dbReference>
<keyword evidence="2 3" id="KW-0040">ANK repeat</keyword>
<feature type="compositionally biased region" description="Polar residues" evidence="5">
    <location>
        <begin position="1332"/>
        <end position="1341"/>
    </location>
</feature>
<dbReference type="RefSeq" id="XP_015659282.1">
    <property type="nucleotide sequence ID" value="XM_015801881.1"/>
</dbReference>
<dbReference type="InterPro" id="IPR036770">
    <property type="entry name" value="Ankyrin_rpt-contain_sf"/>
</dbReference>
<feature type="compositionally biased region" description="Low complexity" evidence="5">
    <location>
        <begin position="1526"/>
        <end position="1544"/>
    </location>
</feature>
<dbReference type="OMA" id="QWQCADH"/>
<feature type="region of interest" description="Disordered" evidence="5">
    <location>
        <begin position="295"/>
        <end position="322"/>
    </location>
</feature>
<evidence type="ECO:0000256" key="1">
    <source>
        <dbReference type="ARBA" id="ARBA00022737"/>
    </source>
</evidence>
<dbReference type="GeneID" id="26904557"/>
<feature type="compositionally biased region" description="Polar residues" evidence="5">
    <location>
        <begin position="924"/>
        <end position="934"/>
    </location>
</feature>
<evidence type="ECO:0000256" key="2">
    <source>
        <dbReference type="ARBA" id="ARBA00023043"/>
    </source>
</evidence>
<dbReference type="Pfam" id="PF12796">
    <property type="entry name" value="Ank_2"/>
    <property type="match status" value="2"/>
</dbReference>
<feature type="compositionally biased region" description="Low complexity" evidence="5">
    <location>
        <begin position="1460"/>
        <end position="1475"/>
    </location>
</feature>
<feature type="repeat" description="ANK" evidence="3">
    <location>
        <begin position="1287"/>
        <end position="1319"/>
    </location>
</feature>
<dbReference type="RefSeq" id="XP_015659281.1">
    <property type="nucleotide sequence ID" value="XM_015801880.1"/>
</dbReference>
<accession>A0A0M9G2D9</accession>
<feature type="compositionally biased region" description="Low complexity" evidence="5">
    <location>
        <begin position="194"/>
        <end position="218"/>
    </location>
</feature>
<name>A0A0M9G2D9_LEPPY</name>
<feature type="repeat" description="ANK" evidence="3">
    <location>
        <begin position="1079"/>
        <end position="1111"/>
    </location>
</feature>
<dbReference type="PANTHER" id="PTHR24123">
    <property type="entry name" value="ANKYRIN REPEAT-CONTAINING"/>
    <property type="match status" value="1"/>
</dbReference>
<feature type="compositionally biased region" description="Low complexity" evidence="5">
    <location>
        <begin position="943"/>
        <end position="954"/>
    </location>
</feature>
<gene>
    <name evidence="6" type="ORF">ABB37_04266</name>
</gene>
<reference evidence="6 7" key="1">
    <citation type="submission" date="2015-07" db="EMBL/GenBank/DDBJ databases">
        <title>High-quality genome of monoxenous trypanosomatid Leptomonas pyrrhocoris.</title>
        <authorList>
            <person name="Flegontov P."/>
            <person name="Butenko A."/>
            <person name="Firsov S."/>
            <person name="Vlcek C."/>
            <person name="Logacheva M.D."/>
            <person name="Field M."/>
            <person name="Filatov D."/>
            <person name="Flegontova O."/>
            <person name="Gerasimov E."/>
            <person name="Jackson A.P."/>
            <person name="Kelly S."/>
            <person name="Opperdoes F."/>
            <person name="O'Reilly A."/>
            <person name="Votypka J."/>
            <person name="Yurchenko V."/>
            <person name="Lukes J."/>
        </authorList>
    </citation>
    <scope>NUCLEOTIDE SEQUENCE [LARGE SCALE GENOMIC DNA]</scope>
    <source>
        <strain evidence="6">H10</strain>
    </source>
</reference>
<feature type="compositionally biased region" description="Low complexity" evidence="5">
    <location>
        <begin position="1170"/>
        <end position="1189"/>
    </location>
</feature>
<dbReference type="OrthoDB" id="366390at2759"/>
<evidence type="ECO:0000313" key="7">
    <source>
        <dbReference type="Proteomes" id="UP000037923"/>
    </source>
</evidence>
<feature type="region of interest" description="Disordered" evidence="5">
    <location>
        <begin position="1165"/>
        <end position="1198"/>
    </location>
</feature>
<feature type="compositionally biased region" description="Basic and acidic residues" evidence="5">
    <location>
        <begin position="525"/>
        <end position="544"/>
    </location>
</feature>
<dbReference type="SUPFAM" id="SSF48403">
    <property type="entry name" value="Ankyrin repeat"/>
    <property type="match status" value="3"/>
</dbReference>
<organism evidence="6 7">
    <name type="scientific">Leptomonas pyrrhocoris</name>
    <name type="common">Firebug parasite</name>
    <dbReference type="NCBI Taxonomy" id="157538"/>
    <lineage>
        <taxon>Eukaryota</taxon>
        <taxon>Discoba</taxon>
        <taxon>Euglenozoa</taxon>
        <taxon>Kinetoplastea</taxon>
        <taxon>Metakinetoplastina</taxon>
        <taxon>Trypanosomatida</taxon>
        <taxon>Trypanosomatidae</taxon>
        <taxon>Leishmaniinae</taxon>
        <taxon>Leptomonas</taxon>
    </lineage>
</organism>
<feature type="region of interest" description="Disordered" evidence="5">
    <location>
        <begin position="895"/>
        <end position="954"/>
    </location>
</feature>
<evidence type="ECO:0000256" key="3">
    <source>
        <dbReference type="PROSITE-ProRule" id="PRU00023"/>
    </source>
</evidence>
<feature type="region of interest" description="Disordered" evidence="5">
    <location>
        <begin position="1581"/>
        <end position="1633"/>
    </location>
</feature>
<feature type="region of interest" description="Disordered" evidence="5">
    <location>
        <begin position="1331"/>
        <end position="1368"/>
    </location>
</feature>
<feature type="repeat" description="ANK" evidence="3">
    <location>
        <begin position="1935"/>
        <end position="1959"/>
    </location>
</feature>
<dbReference type="PROSITE" id="PS50297">
    <property type="entry name" value="ANK_REP_REGION"/>
    <property type="match status" value="5"/>
</dbReference>
<sequence>MSTPADPSASAPAASAAVVAAAAKKAARHKAASNKEDPLHTWNQQLMEACLACDLARVEDLVERGADPVNAREVPPPAFYAGALGTAVHEQHLQRKRFTGDGVDAGEQHGEAYGVVVAAAAAARGVGGEGNATEVTSASSGSAATANAAADRLSPLAAMLLSGLDSPAARGIVAFLLQRGASVNDPVTYTTTQEATNEGDATGAGDDAAAGNRAANSGETKKGAKTKAPPVSSRFGSAAQAAAGGGGNADDAQRGQQEEERSVDGSVLHCVVSRGDHAQLLRLLLLAAPLPPQLMPPSAAAGEEEEGNEQHDARKEEKTNAEECPAALPYSLLSAVEQETVVGALRHQQLASLPPSVNPVSTSGGGKSDDAAAAAAAAPAPSNGQQQQQQQPKGKGKQGGATAPVPSGPESPRPTATWVTDSILGGNGPFTISAAAAEAVLAAFQKRQQRPLARGASAGGVRGGGRGLPPRRLPILMSAYPHLDDGDNAGVHAGDAPRTSAALWNLQKLCRESLKGQGGAGEGDMDPHRTTSEEGEGARGDGGDWLKQRTELDFTQVDSLGCTAATIALQRGDTLSLRLLYFFGAPMPFHDLVNATQTRLARACARGNVARVEHLLRHGDRLSQLSADGRYTLIHYAAAQPAVLKVLTEHGLSLEYENVWGESAVLSLLRHGTARNDAKYVQTLYGTAAWAAANAAAAAAAAAAAGGGTDGVNISTSTSNTNATNAAAQSTPVPPTISTAVSNAIAFTQLPPSAQRNYILCPPLQLPLLTTTGSGGAAGGGGNAGRGGAAKDHFASASARRISTNPSAAAASTSNNASAASAAARLPSVAPPAQPFFGGREAGTWWSFLPPTTTTAEAVDTLLKAGAVLQGYIPDEDLDLPYVRFGESQTAAAAAAGGTAVSDEHYDSGAGDEGEEREEDFYGSRTSMSGSASTAVPFAGHYSSSQRRQQQHQQQLCPGRLSLRVTPLQQAIFDYHPELIRRLVIDYRVDPMQRDSQGATALHYAALCAHAPTVLEMLLSPQVMLMHVKPAGGAVGGGGAGASTLSAVMGGESSGPAEAVISIPAAVGSKIDLNCTDMAGRTPLFYAALVGNEAAVKLLLRFGVLLQVGRADRDGWTPLHVAVRQQHPTVVVLLLRHTKQLLSSATAAGGGPDVFSELLGNLRGAGGARGTSSTRAGSAGRRGSQRSGSFTSAGRLRRSDSNTAAAAAAAAAAGGGPVSPTDLLFANGGVALVDVEAEERSAHATPLELLIRQTRPAVPASAAEIRVATALLAEGQASSLRPSGLPNGGSLLHRVVADGQVELARLLLSYYANPDEVDDVDETPLFLAVRQTPPSSAAPQQDETDEAATSPASFAADDEEQQQQRRRCCRRDCRTSLIRTLLEYGATPSAQSGTNLDTPQHLAARRLATPSEDNEELLQMLFYTVPDRKSAAAAAAAGSRGRRADSRSKSREPRLRPRLPDSAAAAAADAESALLNHRGGRKTGGAAGAKESALRRRLNRNSSEGGRAGHRPSSQDGSARDRRGQQRLAGQQQQPSPSSSASAAARRRLWTDEAGDAADAAVEGLYGDGLAEDQLSLADSSVASGGGNNTGVFGDDDDRSVTTSRPESGDVNDAHRGAVDADASGEGATEADHRRAALRQWQCAEHLLSPSHCWLLTDAQGQTPLHVLCSSACHAVQRLPALLRLLKDLEAYTLMRESANSGDREVLSMVWGLQDAHGRTPLHAAAESGFVEAMEIILRMSPLSVVAVDAQGRTPLHACVLMRNDLLTSSPTAADAAAEVTAKAEIQEEEEQRQQLLAARLQRMMTTLRDTLSRLTAEGKAVPLHGQPIRRTGQDVLPTPFHTTAAADRTPADLQQQHGGLRAVAALVQPSTITEQLQRWQKTRHWGARPLLLRGADADAANSDANNATRLLQMDAASGSGVRSWTAYTQLPDGQGRTALLLAAELGNRSAARALLQQA</sequence>
<feature type="coiled-coil region" evidence="4">
    <location>
        <begin position="1779"/>
        <end position="1818"/>
    </location>
</feature>
<feature type="compositionally biased region" description="Basic and acidic residues" evidence="5">
    <location>
        <begin position="251"/>
        <end position="261"/>
    </location>
</feature>
<feature type="compositionally biased region" description="Basic and acidic residues" evidence="5">
    <location>
        <begin position="308"/>
        <end position="321"/>
    </location>
</feature>
<evidence type="ECO:0008006" key="8">
    <source>
        <dbReference type="Google" id="ProtNLM"/>
    </source>
</evidence>
<evidence type="ECO:0000256" key="5">
    <source>
        <dbReference type="SAM" id="MobiDB-lite"/>
    </source>
</evidence>
<feature type="repeat" description="ANK" evidence="3">
    <location>
        <begin position="1114"/>
        <end position="1137"/>
    </location>
</feature>
<comment type="caution">
    <text evidence="6">The sequence shown here is derived from an EMBL/GenBank/DDBJ whole genome shotgun (WGS) entry which is preliminary data.</text>
</comment>
<feature type="region of interest" description="Disordered" evidence="5">
    <location>
        <begin position="515"/>
        <end position="544"/>
    </location>
</feature>
<feature type="region of interest" description="Disordered" evidence="5">
    <location>
        <begin position="192"/>
        <end position="261"/>
    </location>
</feature>
<feature type="region of interest" description="Disordered" evidence="5">
    <location>
        <begin position="1433"/>
        <end position="1548"/>
    </location>
</feature>
<feature type="compositionally biased region" description="Acidic residues" evidence="5">
    <location>
        <begin position="910"/>
        <end position="921"/>
    </location>
</feature>
<dbReference type="PANTHER" id="PTHR24123:SF33">
    <property type="entry name" value="PROTEIN HOS4"/>
    <property type="match status" value="1"/>
</dbReference>
<dbReference type="VEuPathDB" id="TriTrypDB:LpyrH10_07_0730"/>
<protein>
    <recommendedName>
        <fullName evidence="8">Ankyrin repeat protein</fullName>
    </recommendedName>
</protein>
<feature type="repeat" description="ANK" evidence="3">
    <location>
        <begin position="1717"/>
        <end position="1739"/>
    </location>
</feature>
<keyword evidence="7" id="KW-1185">Reference proteome</keyword>
<dbReference type="PROSITE" id="PS50088">
    <property type="entry name" value="ANK_REPEAT"/>
    <property type="match status" value="5"/>
</dbReference>
<proteinExistence type="predicted"/>